<dbReference type="SUPFAM" id="SSF52540">
    <property type="entry name" value="P-loop containing nucleoside triphosphate hydrolases"/>
    <property type="match status" value="1"/>
</dbReference>
<dbReference type="InterPro" id="IPR017871">
    <property type="entry name" value="ABC_transporter-like_CS"/>
</dbReference>
<dbReference type="PANTHER" id="PTHR24220">
    <property type="entry name" value="IMPORT ATP-BINDING PROTEIN"/>
    <property type="match status" value="1"/>
</dbReference>
<sequence length="237" mass="24702">MSLTLAVEGLVVDRRPQGVDFVLEQESFGLPQGGAVALTGPSGCGKSTLLDALSLILRPNRLRSFVLRGRGGEADLAALLLRGSADALAAWRGRAIGYVLQTGGLLPFATVRDNIGLPRRILGLPGAGRTAEIAERLGIAALLPRWPGELSVGQRQRVAVARALAHEPALLIADEPTASLDARTADTTMAMLVAACREGGASLVVSSHDQGLVRRHGVPTLRCVEAGGRVRFAPDAG</sequence>
<evidence type="ECO:0000259" key="4">
    <source>
        <dbReference type="PROSITE" id="PS50893"/>
    </source>
</evidence>
<evidence type="ECO:0000256" key="2">
    <source>
        <dbReference type="ARBA" id="ARBA00022741"/>
    </source>
</evidence>
<dbReference type="EMBL" id="FMZX01000004">
    <property type="protein sequence ID" value="SDD11547.1"/>
    <property type="molecule type" value="Genomic_DNA"/>
</dbReference>
<gene>
    <name evidence="5" type="ORF">SAMN04487779_1004266</name>
</gene>
<dbReference type="Gene3D" id="3.40.50.300">
    <property type="entry name" value="P-loop containing nucleotide triphosphate hydrolases"/>
    <property type="match status" value="1"/>
</dbReference>
<dbReference type="RefSeq" id="WP_090663231.1">
    <property type="nucleotide sequence ID" value="NZ_FMZX01000004.1"/>
</dbReference>
<dbReference type="SMART" id="SM00382">
    <property type="entry name" value="AAA"/>
    <property type="match status" value="1"/>
</dbReference>
<feature type="domain" description="ABC transporter" evidence="4">
    <location>
        <begin position="5"/>
        <end position="235"/>
    </location>
</feature>
<dbReference type="GO" id="GO:0022857">
    <property type="term" value="F:transmembrane transporter activity"/>
    <property type="evidence" value="ECO:0007669"/>
    <property type="project" value="TreeGrafter"/>
</dbReference>
<accession>A0A1G6S5X8</accession>
<evidence type="ECO:0000313" key="5">
    <source>
        <dbReference type="EMBL" id="SDD11547.1"/>
    </source>
</evidence>
<dbReference type="GO" id="GO:0089705">
    <property type="term" value="P:protein localization to outer membrane"/>
    <property type="evidence" value="ECO:0007669"/>
    <property type="project" value="TreeGrafter"/>
</dbReference>
<dbReference type="Pfam" id="PF00005">
    <property type="entry name" value="ABC_tran"/>
    <property type="match status" value="1"/>
</dbReference>
<evidence type="ECO:0000256" key="3">
    <source>
        <dbReference type="ARBA" id="ARBA00022840"/>
    </source>
</evidence>
<keyword evidence="2" id="KW-0547">Nucleotide-binding</keyword>
<name>A0A1G6S5X8_9PROT</name>
<dbReference type="PROSITE" id="PS50893">
    <property type="entry name" value="ABC_TRANSPORTER_2"/>
    <property type="match status" value="1"/>
</dbReference>
<organism evidence="5 6">
    <name type="scientific">Belnapia rosea</name>
    <dbReference type="NCBI Taxonomy" id="938405"/>
    <lineage>
        <taxon>Bacteria</taxon>
        <taxon>Pseudomonadati</taxon>
        <taxon>Pseudomonadota</taxon>
        <taxon>Alphaproteobacteria</taxon>
        <taxon>Acetobacterales</taxon>
        <taxon>Roseomonadaceae</taxon>
        <taxon>Belnapia</taxon>
    </lineage>
</organism>
<comment type="similarity">
    <text evidence="1">Belongs to the ABC transporter superfamily.</text>
</comment>
<dbReference type="GO" id="GO:0016887">
    <property type="term" value="F:ATP hydrolysis activity"/>
    <property type="evidence" value="ECO:0007669"/>
    <property type="project" value="InterPro"/>
</dbReference>
<keyword evidence="6" id="KW-1185">Reference proteome</keyword>
<proteinExistence type="inferred from homology"/>
<dbReference type="GO" id="GO:0005886">
    <property type="term" value="C:plasma membrane"/>
    <property type="evidence" value="ECO:0007669"/>
    <property type="project" value="TreeGrafter"/>
</dbReference>
<dbReference type="AlphaFoldDB" id="A0A1G6S5X8"/>
<dbReference type="InterPro" id="IPR027417">
    <property type="entry name" value="P-loop_NTPase"/>
</dbReference>
<dbReference type="PANTHER" id="PTHR24220:SF689">
    <property type="entry name" value="LIPOPROTEIN-RELEASING SYSTEM ATP-BINDING PROTEIN LOLD"/>
    <property type="match status" value="1"/>
</dbReference>
<dbReference type="Proteomes" id="UP000198925">
    <property type="component" value="Unassembled WGS sequence"/>
</dbReference>
<dbReference type="InterPro" id="IPR003439">
    <property type="entry name" value="ABC_transporter-like_ATP-bd"/>
</dbReference>
<keyword evidence="3 5" id="KW-0067">ATP-binding</keyword>
<dbReference type="InterPro" id="IPR015854">
    <property type="entry name" value="ABC_transpr_LolD-like"/>
</dbReference>
<dbReference type="GO" id="GO:0005524">
    <property type="term" value="F:ATP binding"/>
    <property type="evidence" value="ECO:0007669"/>
    <property type="project" value="UniProtKB-KW"/>
</dbReference>
<dbReference type="PROSITE" id="PS00211">
    <property type="entry name" value="ABC_TRANSPORTER_1"/>
    <property type="match status" value="1"/>
</dbReference>
<evidence type="ECO:0000313" key="6">
    <source>
        <dbReference type="Proteomes" id="UP000198925"/>
    </source>
</evidence>
<protein>
    <submittedName>
        <fullName evidence="5">Putative ABC transport system ATP-binding protein</fullName>
    </submittedName>
</protein>
<reference evidence="5 6" key="1">
    <citation type="submission" date="2016-10" db="EMBL/GenBank/DDBJ databases">
        <authorList>
            <person name="de Groot N.N."/>
        </authorList>
    </citation>
    <scope>NUCLEOTIDE SEQUENCE [LARGE SCALE GENOMIC DNA]</scope>
    <source>
        <strain evidence="5 6">CPCC 100156</strain>
    </source>
</reference>
<evidence type="ECO:0000256" key="1">
    <source>
        <dbReference type="ARBA" id="ARBA00005417"/>
    </source>
</evidence>
<dbReference type="GO" id="GO:0044874">
    <property type="term" value="P:lipoprotein localization to outer membrane"/>
    <property type="evidence" value="ECO:0007669"/>
    <property type="project" value="TreeGrafter"/>
</dbReference>
<dbReference type="InterPro" id="IPR003593">
    <property type="entry name" value="AAA+_ATPase"/>
</dbReference>